<feature type="domain" description="NACHT" evidence="5">
    <location>
        <begin position="717"/>
        <end position="876"/>
    </location>
</feature>
<comment type="caution">
    <text evidence="7">The sequence shown here is derived from an EMBL/GenBank/DDBJ whole genome shotgun (WGS) entry which is preliminary data.</text>
</comment>
<dbReference type="InterPro" id="IPR001680">
    <property type="entry name" value="WD40_rpt"/>
</dbReference>
<evidence type="ECO:0000313" key="7">
    <source>
        <dbReference type="EMBL" id="KAG9064428.1"/>
    </source>
</evidence>
<dbReference type="InterPro" id="IPR015943">
    <property type="entry name" value="WD40/YVTN_repeat-like_dom_sf"/>
</dbReference>
<keyword evidence="8" id="KW-1185">Reference proteome</keyword>
<dbReference type="GO" id="GO:1990234">
    <property type="term" value="C:transferase complex"/>
    <property type="evidence" value="ECO:0007669"/>
    <property type="project" value="UniProtKB-ARBA"/>
</dbReference>
<reference evidence="7" key="1">
    <citation type="submission" date="2021-06" db="EMBL/GenBank/DDBJ databases">
        <title>Genome Sequence of Mortierella hyaline Strain SCG-10, a Cold-Adapted, Nitrate-Reducing Fungus Isolated from Soil in Minnesota, USA.</title>
        <authorList>
            <person name="Aldossari N."/>
        </authorList>
    </citation>
    <scope>NUCLEOTIDE SEQUENCE</scope>
    <source>
        <strain evidence="7">SCG-10</strain>
    </source>
</reference>
<protein>
    <recommendedName>
        <fullName evidence="9">WD40 repeat-like protein</fullName>
    </recommendedName>
</protein>
<dbReference type="Proteomes" id="UP000707451">
    <property type="component" value="Unassembled WGS sequence"/>
</dbReference>
<sequence>MSSSSPPGNTPSPPPAPSSPPLGHPEITVDGQRVLSQLENTATLGRASSKLSDIPTIAQGLSTIQLGPANSLNPLGHRTTRDVSADVDHGPGDTSDARSVSSGRSSKSGFRKRLSRFFKGDPKDKETVLTSVASSAPVTLVGTEGRIQSATPDRDTVPVSLGLHSPPHSAEMSSTPLIVPATQPQPSPAASGTLRVDIFPENVIKPIYKTDLPKPHARVDKTPQLVYCCSLLSKAREPFQLTSDSDVSLGPPLDDKEKEWVQLIDPVLQDRYRWLVEQLVRAFADNPLKASDVVTEIVLVGPILDRDIYRSLLSCFIFKFEQTTTLDVTLLQGLVQLVECASSGYLVDDDLVRIATVLSKELSITHIGTSDYPLHLTLSLARVLDVMVAGKVKDLNRERDHQPMLQLLDGLKDSENVVQRYEATYAYQALQYAPDDETPLQVLWRYAKVAAAGAGAVSSVFKLDPEGLLKGIESLQEIGAGIVGAVSTGIEVVEALRVGTDGAIRASENKFDFMKKRSWYLALQGAALFIRQGRLSDFNLVVSQAPCRNNANFQWGVCRQLGEIVVDSLWDVPVRQQAVDFLGELYRSGSDWKPHVDVKRWILTILIQISGISDVSIKDRAVALLLNLKKDDMTEFLSSFSLSRRLPLPSTSPLLAKVQEIPKLEYDLHVLRLMRIDDYKQAVYIDPMAKLSLQATDDHLFPLMDKVKDFLASDTQVMLVLGDSGAGKSTFNRHLEHELWQEYKAGGRIPLFINLPSLERPEKDLVAEQLRTHNFLDDQIRELKLHRQFMLICDGYDESQLTSNLHTTNLFNQDGQWSVKLLVTCRTQYLGLEYRSRFEPKAVDRYARAANDLFQQAVMTPFSKEQIEDYVEHYVPLEPRTWVKKDYMDKLEAIPNLIDLVRNPFLLTLSLEALPTVVQGKTDLSRLRVTRAELYDTFVRHWMAVNKRRLEDQRLDRDNQVAFEELSEAGFEQSGVKFQQDLAAAIFVHQDGRPVVDYINKQDKSSWKAEFFSMDCETSLLRGASLLSRAGTQYRFVHRSVLEYFFSCTISGPIKEHDEFDPPVHSDTPATLPTISTHPLSQRNLVAEPSIIQFLAERVQLDSGFKDKLLDIVEQSKTDDQAVRAAANAITILVKARVRFNGADLRRIRVPGADLSGGQFDLALLQEADLTDVNLTKSWIRQADFTKAQMKGVQFGEMPYLKDDGWVYSCAYSPKGTSLAAGLMRDINIYDTSTWATTHTFEGHRGSINSIAYSPTSLQLLSGSGDSTVRLWDCKSGSCIFVLEGHTYDVSTVAFSPSGKQVASAGADKTVRLWDVQTGANLFILTGHTEWIYSISYSLDGHVVVSVGDDDMIRFFDTETGQPEEVWEAQSGFFDTETGQPEEVWEAQSGRMTRVAYSPGGLEIAVGNVYGELQFYNATAGEPTRNWKAHDESVTGVSFSPNGQWIATCSDDNTVKVWSSATGSVLSVFTGHGGRVYQVAFSPNGLQLASCSMDCTIRLWDVSSLGTGMGVEGGTNPLGSALFSPDGRVLFCGSESGAVRQYDAGSGESGPFVVYGGNPAYCLAVSPDGLRIASVGMDDEFVIVWNIATAQADLVLSGHTQEVTAIAFSADSHWIATGSRDETVRLWDARSGILDGVLEGHIDHVSFLLFSPDSHEILSGDGDGAIRAWSLDSRECRVVMRACAYVELLAISPSPNGLRVASTSAMGDAVEIWEWESGRLQQSLEFQYNARCIAFSSCGQWIGVGYSRSVWLWNFVADTSAEGGGKGGEWKCSVRIEDILGEVYSIAWKPDTLEFSTGCRNGSLQVWRLVETSASSDAWSAQLVWSAGSHVLAASDAVFADAIGLSSFNRQLLTQRCKGAVSK</sequence>
<dbReference type="Pfam" id="PF05729">
    <property type="entry name" value="NACHT"/>
    <property type="match status" value="1"/>
</dbReference>
<dbReference type="OrthoDB" id="2443807at2759"/>
<evidence type="ECO:0000259" key="6">
    <source>
        <dbReference type="Pfam" id="PF23948"/>
    </source>
</evidence>
<feature type="repeat" description="WD" evidence="3">
    <location>
        <begin position="1283"/>
        <end position="1324"/>
    </location>
</feature>
<dbReference type="PANTHER" id="PTHR22847:SF637">
    <property type="entry name" value="WD REPEAT DOMAIN 5B"/>
    <property type="match status" value="1"/>
</dbReference>
<feature type="domain" description="Arm-like repeat" evidence="6">
    <location>
        <begin position="274"/>
        <end position="605"/>
    </location>
</feature>
<keyword evidence="2" id="KW-0677">Repeat</keyword>
<dbReference type="Gene3D" id="3.40.50.300">
    <property type="entry name" value="P-loop containing nucleotide triphosphate hydrolases"/>
    <property type="match status" value="1"/>
</dbReference>
<dbReference type="PROSITE" id="PS50294">
    <property type="entry name" value="WD_REPEATS_REGION"/>
    <property type="match status" value="7"/>
</dbReference>
<feature type="region of interest" description="Disordered" evidence="4">
    <location>
        <begin position="66"/>
        <end position="110"/>
    </location>
</feature>
<feature type="repeat" description="WD" evidence="3">
    <location>
        <begin position="1241"/>
        <end position="1282"/>
    </location>
</feature>
<dbReference type="Pfam" id="PF00400">
    <property type="entry name" value="WD40"/>
    <property type="match status" value="7"/>
</dbReference>
<evidence type="ECO:0000256" key="3">
    <source>
        <dbReference type="PROSITE-ProRule" id="PRU00221"/>
    </source>
</evidence>
<feature type="repeat" description="WD" evidence="3">
    <location>
        <begin position="1638"/>
        <end position="1679"/>
    </location>
</feature>
<dbReference type="PROSITE" id="PS50082">
    <property type="entry name" value="WD_REPEATS_2"/>
    <property type="match status" value="7"/>
</dbReference>
<keyword evidence="1 3" id="KW-0853">WD repeat</keyword>
<proteinExistence type="predicted"/>
<evidence type="ECO:0000256" key="4">
    <source>
        <dbReference type="SAM" id="MobiDB-lite"/>
    </source>
</evidence>
<name>A0A9P7XPT3_9FUNG</name>
<dbReference type="InterPro" id="IPR027417">
    <property type="entry name" value="P-loop_NTPase"/>
</dbReference>
<evidence type="ECO:0000256" key="1">
    <source>
        <dbReference type="ARBA" id="ARBA00022574"/>
    </source>
</evidence>
<dbReference type="InterPro" id="IPR007111">
    <property type="entry name" value="NACHT_NTPase"/>
</dbReference>
<dbReference type="Pfam" id="PF23948">
    <property type="entry name" value="ARM_5"/>
    <property type="match status" value="1"/>
</dbReference>
<dbReference type="CDD" id="cd00200">
    <property type="entry name" value="WD40"/>
    <property type="match status" value="2"/>
</dbReference>
<feature type="region of interest" description="Disordered" evidence="4">
    <location>
        <begin position="1"/>
        <end position="30"/>
    </location>
</feature>
<dbReference type="SMART" id="SM00320">
    <property type="entry name" value="WD40"/>
    <property type="match status" value="13"/>
</dbReference>
<dbReference type="SUPFAM" id="SSF50978">
    <property type="entry name" value="WD40 repeat-like"/>
    <property type="match status" value="2"/>
</dbReference>
<evidence type="ECO:0000256" key="2">
    <source>
        <dbReference type="ARBA" id="ARBA00022737"/>
    </source>
</evidence>
<feature type="compositionally biased region" description="Pro residues" evidence="4">
    <location>
        <begin position="8"/>
        <end position="23"/>
    </location>
</feature>
<accession>A0A9P7XPT3</accession>
<evidence type="ECO:0008006" key="9">
    <source>
        <dbReference type="Google" id="ProtNLM"/>
    </source>
</evidence>
<feature type="repeat" description="WD" evidence="3">
    <location>
        <begin position="1596"/>
        <end position="1632"/>
    </location>
</feature>
<evidence type="ECO:0000259" key="5">
    <source>
        <dbReference type="Pfam" id="PF05729"/>
    </source>
</evidence>
<dbReference type="Pfam" id="PF00805">
    <property type="entry name" value="Pentapeptide"/>
    <property type="match status" value="1"/>
</dbReference>
<dbReference type="InterPro" id="IPR019775">
    <property type="entry name" value="WD40_repeat_CS"/>
</dbReference>
<dbReference type="PANTHER" id="PTHR22847">
    <property type="entry name" value="WD40 REPEAT PROTEIN"/>
    <property type="match status" value="1"/>
</dbReference>
<dbReference type="InterPro" id="IPR001646">
    <property type="entry name" value="5peptide_repeat"/>
</dbReference>
<dbReference type="InterPro" id="IPR020472">
    <property type="entry name" value="WD40_PAC1"/>
</dbReference>
<dbReference type="InterPro" id="IPR036322">
    <property type="entry name" value="WD40_repeat_dom_sf"/>
</dbReference>
<dbReference type="Gene3D" id="2.130.10.10">
    <property type="entry name" value="YVTN repeat-like/Quinoprotein amine dehydrogenase"/>
    <property type="match status" value="5"/>
</dbReference>
<feature type="repeat" description="WD" evidence="3">
    <location>
        <begin position="1427"/>
        <end position="1468"/>
    </location>
</feature>
<dbReference type="PRINTS" id="PR00320">
    <property type="entry name" value="GPROTEINBRPT"/>
</dbReference>
<dbReference type="SUPFAM" id="SSF141571">
    <property type="entry name" value="Pentapeptide repeat-like"/>
    <property type="match status" value="1"/>
</dbReference>
<dbReference type="SUPFAM" id="SSF52540">
    <property type="entry name" value="P-loop containing nucleoside triphosphate hydrolases"/>
    <property type="match status" value="1"/>
</dbReference>
<dbReference type="PROSITE" id="PS00678">
    <property type="entry name" value="WD_REPEATS_1"/>
    <property type="match status" value="3"/>
</dbReference>
<dbReference type="EMBL" id="JAHRHY010000014">
    <property type="protein sequence ID" value="KAG9064428.1"/>
    <property type="molecule type" value="Genomic_DNA"/>
</dbReference>
<evidence type="ECO:0000313" key="8">
    <source>
        <dbReference type="Proteomes" id="UP000707451"/>
    </source>
</evidence>
<organism evidence="7 8">
    <name type="scientific">Linnemannia hyalina</name>
    <dbReference type="NCBI Taxonomy" id="64524"/>
    <lineage>
        <taxon>Eukaryota</taxon>
        <taxon>Fungi</taxon>
        <taxon>Fungi incertae sedis</taxon>
        <taxon>Mucoromycota</taxon>
        <taxon>Mortierellomycotina</taxon>
        <taxon>Mortierellomycetes</taxon>
        <taxon>Mortierellales</taxon>
        <taxon>Mortierellaceae</taxon>
        <taxon>Linnemannia</taxon>
    </lineage>
</organism>
<feature type="repeat" description="WD" evidence="3">
    <location>
        <begin position="1325"/>
        <end position="1366"/>
    </location>
</feature>
<dbReference type="InterPro" id="IPR056251">
    <property type="entry name" value="Arm_rpt_dom"/>
</dbReference>
<feature type="compositionally biased region" description="Basic and acidic residues" evidence="4">
    <location>
        <begin position="79"/>
        <end position="91"/>
    </location>
</feature>
<feature type="repeat" description="WD" evidence="3">
    <location>
        <begin position="1469"/>
        <end position="1504"/>
    </location>
</feature>
<feature type="compositionally biased region" description="Low complexity" evidence="4">
    <location>
        <begin position="98"/>
        <end position="108"/>
    </location>
</feature>
<dbReference type="Gene3D" id="2.160.20.80">
    <property type="entry name" value="E3 ubiquitin-protein ligase SopA"/>
    <property type="match status" value="1"/>
</dbReference>
<gene>
    <name evidence="7" type="ORF">KI688_003618</name>
</gene>